<dbReference type="GO" id="GO:0046654">
    <property type="term" value="P:tetrahydrofolate biosynthetic process"/>
    <property type="evidence" value="ECO:0007669"/>
    <property type="project" value="InterPro"/>
</dbReference>
<dbReference type="PANTHER" id="PTHR11109:SF7">
    <property type="entry name" value="GTP CYCLOHYDROLASE 1"/>
    <property type="match status" value="1"/>
</dbReference>
<evidence type="ECO:0000256" key="10">
    <source>
        <dbReference type="ARBA" id="ARBA00055676"/>
    </source>
</evidence>
<dbReference type="InterPro" id="IPR018234">
    <property type="entry name" value="GTP_CycHdrlase_I_CS"/>
</dbReference>
<evidence type="ECO:0000256" key="5">
    <source>
        <dbReference type="ARBA" id="ARBA00022741"/>
    </source>
</evidence>
<dbReference type="InterPro" id="IPR020602">
    <property type="entry name" value="GTP_CycHdrlase_I_dom"/>
</dbReference>
<comment type="pathway">
    <text evidence="1">Cofactor biosynthesis; 7,8-dihydroneopterin triphosphate biosynthesis; 7,8-dihydroneopterin triphosphate from GTP: step 1/1.</text>
</comment>
<dbReference type="OrthoDB" id="4966at2759"/>
<sequence length="241" mass="26987">MHIQSQASVSAHRIRQRPKAHQMSTDDNDMSMRSDLNSIPGVAIARFRKRRDSQTIAKITTAAKTILSSIGDDPERKDLQQTPERFAKAMAFFTQGYGIRPELVTKDALFEVEGSDMVIVRDIHVASLCEHHLVPFVGKIHIGYIPKDYVLGLSKFARLVEIYARRLQVQERLTEEVADAVQFVLGPKGLIVVGECSHMCMVMRGVQQTASTTITQCKKGVFHDDPQKVQEFIALLGRRGA</sequence>
<dbReference type="SUPFAM" id="SSF55620">
    <property type="entry name" value="Tetrahydrobiopterin biosynthesis enzymes-like"/>
    <property type="match status" value="1"/>
</dbReference>
<organism evidence="13 14">
    <name type="scientific">Pseudocercospora fuligena</name>
    <dbReference type="NCBI Taxonomy" id="685502"/>
    <lineage>
        <taxon>Eukaryota</taxon>
        <taxon>Fungi</taxon>
        <taxon>Dikarya</taxon>
        <taxon>Ascomycota</taxon>
        <taxon>Pezizomycotina</taxon>
        <taxon>Dothideomycetes</taxon>
        <taxon>Dothideomycetidae</taxon>
        <taxon>Mycosphaerellales</taxon>
        <taxon>Mycosphaerellaceae</taxon>
        <taxon>Pseudocercospora</taxon>
    </lineage>
</organism>
<dbReference type="InterPro" id="IPR043133">
    <property type="entry name" value="GTP-CH-I_C/QueF"/>
</dbReference>
<evidence type="ECO:0000256" key="3">
    <source>
        <dbReference type="ARBA" id="ARBA00012715"/>
    </source>
</evidence>
<keyword evidence="8" id="KW-0342">GTP-binding</keyword>
<keyword evidence="7" id="KW-0289">Folate biosynthesis</keyword>
<evidence type="ECO:0000256" key="1">
    <source>
        <dbReference type="ARBA" id="ARBA00005080"/>
    </source>
</evidence>
<keyword evidence="5" id="KW-0547">Nucleotide-binding</keyword>
<dbReference type="NCBIfam" id="NF006825">
    <property type="entry name" value="PRK09347.1-2"/>
    <property type="match status" value="1"/>
</dbReference>
<dbReference type="PROSITE" id="PS00859">
    <property type="entry name" value="GTP_CYCLOHYDROL_1_1"/>
    <property type="match status" value="1"/>
</dbReference>
<dbReference type="GO" id="GO:0046656">
    <property type="term" value="P:folic acid biosynthetic process"/>
    <property type="evidence" value="ECO:0007669"/>
    <property type="project" value="UniProtKB-KW"/>
</dbReference>
<comment type="similarity">
    <text evidence="2">Belongs to the GTP cyclohydrolase I family.</text>
</comment>
<name>A0A8H6VME4_9PEZI</name>
<dbReference type="Pfam" id="PF01227">
    <property type="entry name" value="GTP_cyclohydroI"/>
    <property type="match status" value="1"/>
</dbReference>
<dbReference type="UniPathway" id="UPA00848">
    <property type="reaction ID" value="UER00151"/>
</dbReference>
<proteinExistence type="inferred from homology"/>
<keyword evidence="14" id="KW-1185">Reference proteome</keyword>
<comment type="caution">
    <text evidence="13">The sequence shown here is derived from an EMBL/GenBank/DDBJ whole genome shotgun (WGS) entry which is preliminary data.</text>
</comment>
<dbReference type="EC" id="3.5.4.16" evidence="3"/>
<evidence type="ECO:0000313" key="14">
    <source>
        <dbReference type="Proteomes" id="UP000660729"/>
    </source>
</evidence>
<dbReference type="Proteomes" id="UP000660729">
    <property type="component" value="Unassembled WGS sequence"/>
</dbReference>
<evidence type="ECO:0000256" key="7">
    <source>
        <dbReference type="ARBA" id="ARBA00022909"/>
    </source>
</evidence>
<reference evidence="13" key="1">
    <citation type="submission" date="2020-04" db="EMBL/GenBank/DDBJ databases">
        <title>Draft genome resource of the tomato pathogen Pseudocercospora fuligena.</title>
        <authorList>
            <person name="Zaccaron A."/>
        </authorList>
    </citation>
    <scope>NUCLEOTIDE SEQUENCE</scope>
    <source>
        <strain evidence="13">PF001</strain>
    </source>
</reference>
<dbReference type="PROSITE" id="PS00860">
    <property type="entry name" value="GTP_CYCLOHYDROL_1_2"/>
    <property type="match status" value="1"/>
</dbReference>
<evidence type="ECO:0000256" key="2">
    <source>
        <dbReference type="ARBA" id="ARBA00008085"/>
    </source>
</evidence>
<dbReference type="GO" id="GO:0003934">
    <property type="term" value="F:GTP cyclohydrolase I activity"/>
    <property type="evidence" value="ECO:0007669"/>
    <property type="project" value="UniProtKB-EC"/>
</dbReference>
<dbReference type="EMBL" id="JABCIY010000085">
    <property type="protein sequence ID" value="KAF7193454.1"/>
    <property type="molecule type" value="Genomic_DNA"/>
</dbReference>
<dbReference type="NCBIfam" id="TIGR00063">
    <property type="entry name" value="folE"/>
    <property type="match status" value="1"/>
</dbReference>
<dbReference type="Gene3D" id="1.10.286.10">
    <property type="match status" value="1"/>
</dbReference>
<dbReference type="GO" id="GO:0008270">
    <property type="term" value="F:zinc ion binding"/>
    <property type="evidence" value="ECO:0007669"/>
    <property type="project" value="TreeGrafter"/>
</dbReference>
<dbReference type="GO" id="GO:0005737">
    <property type="term" value="C:cytoplasm"/>
    <property type="evidence" value="ECO:0007669"/>
    <property type="project" value="TreeGrafter"/>
</dbReference>
<evidence type="ECO:0000313" key="13">
    <source>
        <dbReference type="EMBL" id="KAF7193454.1"/>
    </source>
</evidence>
<dbReference type="GO" id="GO:0005525">
    <property type="term" value="F:GTP binding"/>
    <property type="evidence" value="ECO:0007669"/>
    <property type="project" value="UniProtKB-KW"/>
</dbReference>
<dbReference type="PANTHER" id="PTHR11109">
    <property type="entry name" value="GTP CYCLOHYDROLASE I"/>
    <property type="match status" value="1"/>
</dbReference>
<dbReference type="NCBIfam" id="NF006826">
    <property type="entry name" value="PRK09347.1-3"/>
    <property type="match status" value="1"/>
</dbReference>
<feature type="domain" description="GTP cyclohydrolase I" evidence="12">
    <location>
        <begin position="60"/>
        <end position="235"/>
    </location>
</feature>
<feature type="region of interest" description="Disordered" evidence="11">
    <location>
        <begin position="1"/>
        <end position="34"/>
    </location>
</feature>
<dbReference type="GO" id="GO:0006729">
    <property type="term" value="P:tetrahydrobiopterin biosynthetic process"/>
    <property type="evidence" value="ECO:0007669"/>
    <property type="project" value="TreeGrafter"/>
</dbReference>
<evidence type="ECO:0000256" key="11">
    <source>
        <dbReference type="SAM" id="MobiDB-lite"/>
    </source>
</evidence>
<accession>A0A8H6VME4</accession>
<gene>
    <name evidence="13" type="ORF">HII31_05234</name>
</gene>
<evidence type="ECO:0000256" key="8">
    <source>
        <dbReference type="ARBA" id="ARBA00023134"/>
    </source>
</evidence>
<dbReference type="InterPro" id="IPR043134">
    <property type="entry name" value="GTP-CH-I_N"/>
</dbReference>
<keyword evidence="6 13" id="KW-0378">Hydrolase</keyword>
<dbReference type="Gene3D" id="3.30.1130.10">
    <property type="match status" value="1"/>
</dbReference>
<dbReference type="AlphaFoldDB" id="A0A8H6VME4"/>
<protein>
    <recommendedName>
        <fullName evidence="4">GTP cyclohydrolase 1</fullName>
        <ecNumber evidence="3">3.5.4.16</ecNumber>
    </recommendedName>
    <alternativeName>
        <fullName evidence="9">GTP cyclohydrolase I</fullName>
    </alternativeName>
</protein>
<dbReference type="InterPro" id="IPR001474">
    <property type="entry name" value="GTP_CycHdrlase_I"/>
</dbReference>
<dbReference type="HAMAP" id="MF_00223">
    <property type="entry name" value="FolE"/>
    <property type="match status" value="1"/>
</dbReference>
<evidence type="ECO:0000256" key="6">
    <source>
        <dbReference type="ARBA" id="ARBA00022801"/>
    </source>
</evidence>
<comment type="function">
    <text evidence="10">GTP cyclohydrolase 1 is the first enzyme in the biosynthetic pathway leading to folic acid.</text>
</comment>
<evidence type="ECO:0000259" key="12">
    <source>
        <dbReference type="Pfam" id="PF01227"/>
    </source>
</evidence>
<evidence type="ECO:0000256" key="9">
    <source>
        <dbReference type="ARBA" id="ARBA00030854"/>
    </source>
</evidence>
<dbReference type="FunFam" id="3.30.1130.10:FF:000012">
    <property type="entry name" value="GTP cyclohydrolase 1"/>
    <property type="match status" value="1"/>
</dbReference>
<evidence type="ECO:0000256" key="4">
    <source>
        <dbReference type="ARBA" id="ARBA00017272"/>
    </source>
</evidence>